<gene>
    <name evidence="2" type="ORF">BS47DRAFT_284281</name>
</gene>
<protein>
    <submittedName>
        <fullName evidence="2">Uncharacterized protein</fullName>
    </submittedName>
</protein>
<proteinExistence type="predicted"/>
<evidence type="ECO:0000313" key="2">
    <source>
        <dbReference type="EMBL" id="KAF9507683.1"/>
    </source>
</evidence>
<comment type="caution">
    <text evidence="2">The sequence shown here is derived from an EMBL/GenBank/DDBJ whole genome shotgun (WGS) entry which is preliminary data.</text>
</comment>
<keyword evidence="3" id="KW-1185">Reference proteome</keyword>
<feature type="region of interest" description="Disordered" evidence="1">
    <location>
        <begin position="81"/>
        <end position="101"/>
    </location>
</feature>
<organism evidence="2 3">
    <name type="scientific">Hydnum rufescens UP504</name>
    <dbReference type="NCBI Taxonomy" id="1448309"/>
    <lineage>
        <taxon>Eukaryota</taxon>
        <taxon>Fungi</taxon>
        <taxon>Dikarya</taxon>
        <taxon>Basidiomycota</taxon>
        <taxon>Agaricomycotina</taxon>
        <taxon>Agaricomycetes</taxon>
        <taxon>Cantharellales</taxon>
        <taxon>Hydnaceae</taxon>
        <taxon>Hydnum</taxon>
    </lineage>
</organism>
<evidence type="ECO:0000313" key="3">
    <source>
        <dbReference type="Proteomes" id="UP000886523"/>
    </source>
</evidence>
<dbReference type="EMBL" id="MU129075">
    <property type="protein sequence ID" value="KAF9507683.1"/>
    <property type="molecule type" value="Genomic_DNA"/>
</dbReference>
<evidence type="ECO:0000256" key="1">
    <source>
        <dbReference type="SAM" id="MobiDB-lite"/>
    </source>
</evidence>
<accession>A0A9P6DQR9</accession>
<feature type="compositionally biased region" description="Low complexity" evidence="1">
    <location>
        <begin position="81"/>
        <end position="97"/>
    </location>
</feature>
<reference evidence="2" key="1">
    <citation type="journal article" date="2020" name="Nat. Commun.">
        <title>Large-scale genome sequencing of mycorrhizal fungi provides insights into the early evolution of symbiotic traits.</title>
        <authorList>
            <person name="Miyauchi S."/>
            <person name="Kiss E."/>
            <person name="Kuo A."/>
            <person name="Drula E."/>
            <person name="Kohler A."/>
            <person name="Sanchez-Garcia M."/>
            <person name="Morin E."/>
            <person name="Andreopoulos B."/>
            <person name="Barry K.W."/>
            <person name="Bonito G."/>
            <person name="Buee M."/>
            <person name="Carver A."/>
            <person name="Chen C."/>
            <person name="Cichocki N."/>
            <person name="Clum A."/>
            <person name="Culley D."/>
            <person name="Crous P.W."/>
            <person name="Fauchery L."/>
            <person name="Girlanda M."/>
            <person name="Hayes R.D."/>
            <person name="Keri Z."/>
            <person name="LaButti K."/>
            <person name="Lipzen A."/>
            <person name="Lombard V."/>
            <person name="Magnuson J."/>
            <person name="Maillard F."/>
            <person name="Murat C."/>
            <person name="Nolan M."/>
            <person name="Ohm R.A."/>
            <person name="Pangilinan J."/>
            <person name="Pereira M.F."/>
            <person name="Perotto S."/>
            <person name="Peter M."/>
            <person name="Pfister S."/>
            <person name="Riley R."/>
            <person name="Sitrit Y."/>
            <person name="Stielow J.B."/>
            <person name="Szollosi G."/>
            <person name="Zifcakova L."/>
            <person name="Stursova M."/>
            <person name="Spatafora J.W."/>
            <person name="Tedersoo L."/>
            <person name="Vaario L.M."/>
            <person name="Yamada A."/>
            <person name="Yan M."/>
            <person name="Wang P."/>
            <person name="Xu J."/>
            <person name="Bruns T."/>
            <person name="Baldrian P."/>
            <person name="Vilgalys R."/>
            <person name="Dunand C."/>
            <person name="Henrissat B."/>
            <person name="Grigoriev I.V."/>
            <person name="Hibbett D."/>
            <person name="Nagy L.G."/>
            <person name="Martin F.M."/>
        </authorList>
    </citation>
    <scope>NUCLEOTIDE SEQUENCE</scope>
    <source>
        <strain evidence="2">UP504</strain>
    </source>
</reference>
<feature type="compositionally biased region" description="Basic residues" evidence="1">
    <location>
        <begin position="1"/>
        <end position="14"/>
    </location>
</feature>
<name>A0A9P6DQR9_9AGAM</name>
<feature type="region of interest" description="Disordered" evidence="1">
    <location>
        <begin position="1"/>
        <end position="20"/>
    </location>
</feature>
<sequence length="136" mass="15705">MILRTGHRLRHHSRSKELQTRRIPQRIRPHHHPIPYYHPRLILTHLGLPILVHHNLRLPVFALLVCIMHLYEHASSLRSSIHSSSSIPSPSHQSGSRPRAAPHLRCMRNTLEIVLRQSLAATSFSDPTDLFCKPTR</sequence>
<dbReference type="Proteomes" id="UP000886523">
    <property type="component" value="Unassembled WGS sequence"/>
</dbReference>
<dbReference type="AlphaFoldDB" id="A0A9P6DQR9"/>